<evidence type="ECO:0000256" key="1">
    <source>
        <dbReference type="PROSITE-ProRule" id="PRU00117"/>
    </source>
</evidence>
<dbReference type="GO" id="GO:0006355">
    <property type="term" value="P:regulation of DNA-templated transcription"/>
    <property type="evidence" value="ECO:0007669"/>
    <property type="project" value="TreeGrafter"/>
</dbReference>
<sequence>MDILRPPIICIDGFRFRRNPVQDKSPREYEEEEFGTVGSERVYCDDICDTLGEQIQETENGYKLELEIPSAYYKYIIGKKGETKKRLENETRTLIKIPGHGREGSVVISGHDRQGILSAKTRLDLLIESARRRQPFTHFISIPVNSQPIQDKFIEFKDDVVRFCSGDRGVDDTIFQNPHKLHLTIGTMPLLDKSEIDKAKAVLQQCKEELIAYDYIGHGGITCQLRGLEYMNDDPGEVDVLYAKIQLQDNSDRLQCLADQLVNGFCESGLMNREHDRVKLHVTVMNTLMRKDPTGAGVTVSSGNKKPIKDRESFDANNILKLYGDYDFGPYQINTIHLSQRYSTSQDGYYACEDKIDF</sequence>
<dbReference type="AlphaFoldDB" id="A0AA49QDK5"/>
<dbReference type="PROSITE" id="PS50084">
    <property type="entry name" value="KH_TYPE_1"/>
    <property type="match status" value="1"/>
</dbReference>
<dbReference type="SMR" id="A0AA49QDK5"/>
<feature type="domain" description="K Homology" evidence="2">
    <location>
        <begin position="60"/>
        <end position="128"/>
    </location>
</feature>
<dbReference type="EMBL" id="OQ857929">
    <property type="protein sequence ID" value="WLF82165.1"/>
    <property type="molecule type" value="mRNA"/>
</dbReference>
<dbReference type="InterPro" id="IPR036612">
    <property type="entry name" value="KH_dom_type_1_sf"/>
</dbReference>
<dbReference type="SUPFAM" id="SSF54791">
    <property type="entry name" value="Eukaryotic type KH-domain (KH-domain type I)"/>
    <property type="match status" value="1"/>
</dbReference>
<dbReference type="SMART" id="SM00322">
    <property type="entry name" value="KH"/>
    <property type="match status" value="1"/>
</dbReference>
<reference evidence="4" key="2">
    <citation type="journal article" date="2024" name="J. Biol. Chem.">
        <title>ASCC1 structures and bioinformatics reveal a novel helix-clasp-helix RNA-binding motif linked to a two-histidine phosphodiesterase.</title>
        <authorList>
            <person name="Chinnam N.B."/>
            <person name="Thapar R."/>
            <person name="Arvai A.S."/>
            <person name="Sarker A.H."/>
            <person name="Soll J.M."/>
            <person name="Paul T."/>
            <person name="Syed A."/>
            <person name="Rosenberg D.J."/>
            <person name="Hammel M."/>
            <person name="Bacolla A."/>
            <person name="Katsonis P."/>
            <person name="Asthana A."/>
            <person name="Tsai M.S."/>
            <person name="Ivanov I."/>
            <person name="Lichtarge O."/>
            <person name="Silverman R.H."/>
            <person name="Mosammaparast N."/>
            <person name="Tsutakawa S.E."/>
            <person name="Tainer J.A."/>
        </authorList>
    </citation>
    <scope>X-RAY CRYSTALLOGRAPHY (1.15 ANGSTROMS) OF 41-358</scope>
</reference>
<dbReference type="InterPro" id="IPR004087">
    <property type="entry name" value="KH_dom"/>
</dbReference>
<evidence type="ECO:0000259" key="2">
    <source>
        <dbReference type="SMART" id="SM00322"/>
    </source>
</evidence>
<dbReference type="CDD" id="cd22419">
    <property type="entry name" value="KH-I_ASCC1"/>
    <property type="match status" value="1"/>
</dbReference>
<dbReference type="Pfam" id="PF10469">
    <property type="entry name" value="AKAP7_NLS"/>
    <property type="match status" value="1"/>
</dbReference>
<accession>A0AA49QDK5</accession>
<dbReference type="GO" id="GO:0006307">
    <property type="term" value="P:DNA alkylation repair"/>
    <property type="evidence" value="ECO:0007669"/>
    <property type="project" value="InterPro"/>
</dbReference>
<dbReference type="PANTHER" id="PTHR13360:SF1">
    <property type="entry name" value="ACTIVATING SIGNAL COINTEGRATOR 1 COMPLEX SUBUNIT 1"/>
    <property type="match status" value="1"/>
</dbReference>
<dbReference type="Pfam" id="PF00013">
    <property type="entry name" value="KH_1"/>
    <property type="match status" value="1"/>
</dbReference>
<name>A0AA49QDK5_9ANNE</name>
<organism evidence="3">
    <name type="scientific">Alvinella pompejana</name>
    <dbReference type="NCBI Taxonomy" id="6376"/>
    <lineage>
        <taxon>Eukaryota</taxon>
        <taxon>Metazoa</taxon>
        <taxon>Spiralia</taxon>
        <taxon>Lophotrochozoa</taxon>
        <taxon>Annelida</taxon>
        <taxon>Polychaeta</taxon>
        <taxon>Sedentaria</taxon>
        <taxon>Canalipalpata</taxon>
        <taxon>Terebellida</taxon>
        <taxon>Terebelliformia</taxon>
        <taxon>Alvinellidae</taxon>
        <taxon>Alvinella</taxon>
    </lineage>
</organism>
<dbReference type="PANTHER" id="PTHR13360">
    <property type="entry name" value="ACTIVATING SIGNAL COINTEGRATOR 1 COMPLEX SUBUNIT 1"/>
    <property type="match status" value="1"/>
</dbReference>
<dbReference type="GO" id="GO:0003723">
    <property type="term" value="F:RNA binding"/>
    <property type="evidence" value="ECO:0007669"/>
    <property type="project" value="UniProtKB-UniRule"/>
</dbReference>
<protein>
    <submittedName>
        <fullName evidence="3">Activating signal cointegrator 1 complex subunit 1</fullName>
    </submittedName>
</protein>
<dbReference type="PIRSF" id="PIRSF027019">
    <property type="entry name" value="Euk_LigT"/>
    <property type="match status" value="1"/>
</dbReference>
<evidence type="ECO:0007829" key="4">
    <source>
        <dbReference type="PDB" id="8TUK"/>
    </source>
</evidence>
<dbReference type="InterPro" id="IPR019510">
    <property type="entry name" value="AKAP7-like_phosphoesterase"/>
</dbReference>
<keyword evidence="4" id="KW-0002">3D-structure</keyword>
<dbReference type="InterPro" id="IPR004088">
    <property type="entry name" value="KH_dom_type_1"/>
</dbReference>
<dbReference type="GO" id="GO:0005634">
    <property type="term" value="C:nucleus"/>
    <property type="evidence" value="ECO:0007669"/>
    <property type="project" value="TreeGrafter"/>
</dbReference>
<dbReference type="PDB" id="8TUK">
    <property type="method" value="X-ray"/>
    <property type="resolution" value="1.15 A"/>
    <property type="chains" value="A=41-358"/>
</dbReference>
<reference evidence="3" key="1">
    <citation type="submission" date="2023-04" db="EMBL/GenBank/DDBJ databases">
        <title>High resolution crystal structure of ASCC1.</title>
        <authorList>
            <person name="Chinnam N.B."/>
            <person name="Thapar R."/>
            <person name="Arvai A.S."/>
            <person name="Sarker A.H."/>
            <person name="Soll J."/>
            <person name="Syed A."/>
            <person name="Groehler A.S. IV"/>
            <person name="Rosenberg D."/>
            <person name="Hammel M."/>
            <person name="Bacolla A."/>
            <person name="Katsonis P."/>
            <person name="Lichtarge O."/>
            <person name="Astana A."/>
            <person name="Scharer O.D."/>
            <person name="Silverman R."/>
            <person name="Mosammaparast N."/>
            <person name="Tsutakawa S.E."/>
            <person name="Tainer J.A."/>
        </authorList>
    </citation>
    <scope>NUCLEOTIDE SEQUENCE</scope>
</reference>
<dbReference type="InterPro" id="IPR009210">
    <property type="entry name" value="ASCC1"/>
</dbReference>
<keyword evidence="1" id="KW-0694">RNA-binding</keyword>
<evidence type="ECO:0000313" key="3">
    <source>
        <dbReference type="EMBL" id="WLF82165.1"/>
    </source>
</evidence>
<gene>
    <name evidence="3" type="primary">ASCC1</name>
</gene>
<dbReference type="Gene3D" id="3.90.1140.10">
    <property type="entry name" value="Cyclic phosphodiesterase"/>
    <property type="match status" value="1"/>
</dbReference>
<dbReference type="Gene3D" id="3.30.1370.10">
    <property type="entry name" value="K Homology domain, type 1"/>
    <property type="match status" value="1"/>
</dbReference>
<dbReference type="InterPro" id="IPR047538">
    <property type="entry name" value="KH-I_ASCC1"/>
</dbReference>
<proteinExistence type="evidence at protein level"/>